<evidence type="ECO:0000313" key="2">
    <source>
        <dbReference type="EnsemblMetazoa" id="XP_030843453"/>
    </source>
</evidence>
<dbReference type="KEGG" id="spu:105447198"/>
<protein>
    <recommendedName>
        <fullName evidence="4">Ependymin-related protein</fullName>
    </recommendedName>
</protein>
<dbReference type="FunCoup" id="A0A7M7P0R4">
    <property type="interactions" value="310"/>
</dbReference>
<keyword evidence="1" id="KW-0732">Signal</keyword>
<dbReference type="AlphaFoldDB" id="A0A7M7P0R4"/>
<feature type="signal peptide" evidence="1">
    <location>
        <begin position="1"/>
        <end position="17"/>
    </location>
</feature>
<dbReference type="Pfam" id="PF00811">
    <property type="entry name" value="Ependymin"/>
    <property type="match status" value="1"/>
</dbReference>
<feature type="chain" id="PRO_5029884932" description="Ependymin-related protein" evidence="1">
    <location>
        <begin position="18"/>
        <end position="229"/>
    </location>
</feature>
<dbReference type="PANTHER" id="PTHR10697">
    <property type="entry name" value="MAMMALIAN EPENDYMIN-RELATED PROTEIN 1"/>
    <property type="match status" value="1"/>
</dbReference>
<evidence type="ECO:0000313" key="3">
    <source>
        <dbReference type="Proteomes" id="UP000007110"/>
    </source>
</evidence>
<dbReference type="GeneID" id="105447198"/>
<organism evidence="2 3">
    <name type="scientific">Strongylocentrotus purpuratus</name>
    <name type="common">Purple sea urchin</name>
    <dbReference type="NCBI Taxonomy" id="7668"/>
    <lineage>
        <taxon>Eukaryota</taxon>
        <taxon>Metazoa</taxon>
        <taxon>Echinodermata</taxon>
        <taxon>Eleutherozoa</taxon>
        <taxon>Echinozoa</taxon>
        <taxon>Echinoidea</taxon>
        <taxon>Euechinoidea</taxon>
        <taxon>Echinacea</taxon>
        <taxon>Camarodonta</taxon>
        <taxon>Echinidea</taxon>
        <taxon>Strongylocentrotidae</taxon>
        <taxon>Strongylocentrotus</taxon>
    </lineage>
</organism>
<dbReference type="PANTHER" id="PTHR10697:SF1">
    <property type="entry name" value="MAMMALIAN EPENDYMIN-RELATED PROTEIN 1"/>
    <property type="match status" value="1"/>
</dbReference>
<dbReference type="Proteomes" id="UP000007110">
    <property type="component" value="Unassembled WGS sequence"/>
</dbReference>
<sequence>MKLIAFSALFLLTVASAQKPCCGPMQIMTGNGATVGIQNSGPQGYYTYAYGAFDYTNRRFGYNINVDRIDGKSSHDYRVVQKYDQDTEWIIHEVTQSCLKRKAYQPEPSACVPNQAVLSTTFFLGGNQGLLVDSWSYTYSSPKDPLDGVVALNQVHGSCLPTGGSIFGKVNNGGTDVTFVIASGVLNMTVGIPDPDRWFTLPSYCNQTNALFDDSSVFDHEVLKLPVFF</sequence>
<proteinExistence type="predicted"/>
<dbReference type="OMA" id="CTASQWE"/>
<dbReference type="GO" id="GO:0007160">
    <property type="term" value="P:cell-matrix adhesion"/>
    <property type="evidence" value="ECO:0007669"/>
    <property type="project" value="InterPro"/>
</dbReference>
<accession>A0A7M7P0R4</accession>
<dbReference type="EnsemblMetazoa" id="XM_030987593">
    <property type="protein sequence ID" value="XP_030843453"/>
    <property type="gene ID" value="LOC105447198"/>
</dbReference>
<dbReference type="InterPro" id="IPR001299">
    <property type="entry name" value="Ependymin"/>
</dbReference>
<dbReference type="GO" id="GO:0005509">
    <property type="term" value="F:calcium ion binding"/>
    <property type="evidence" value="ECO:0007669"/>
    <property type="project" value="InterPro"/>
</dbReference>
<evidence type="ECO:0008006" key="4">
    <source>
        <dbReference type="Google" id="ProtNLM"/>
    </source>
</evidence>
<name>A0A7M7P0R4_STRPU</name>
<keyword evidence="3" id="KW-1185">Reference proteome</keyword>
<dbReference type="GO" id="GO:0005576">
    <property type="term" value="C:extracellular region"/>
    <property type="evidence" value="ECO:0007669"/>
    <property type="project" value="InterPro"/>
</dbReference>
<reference evidence="3" key="1">
    <citation type="submission" date="2015-02" db="EMBL/GenBank/DDBJ databases">
        <title>Genome sequencing for Strongylocentrotus purpuratus.</title>
        <authorList>
            <person name="Murali S."/>
            <person name="Liu Y."/>
            <person name="Vee V."/>
            <person name="English A."/>
            <person name="Wang M."/>
            <person name="Skinner E."/>
            <person name="Han Y."/>
            <person name="Muzny D.M."/>
            <person name="Worley K.C."/>
            <person name="Gibbs R.A."/>
        </authorList>
    </citation>
    <scope>NUCLEOTIDE SEQUENCE</scope>
</reference>
<dbReference type="GO" id="GO:0005764">
    <property type="term" value="C:lysosome"/>
    <property type="evidence" value="ECO:0000318"/>
    <property type="project" value="GO_Central"/>
</dbReference>
<dbReference type="OrthoDB" id="10020194at2759"/>
<evidence type="ECO:0000256" key="1">
    <source>
        <dbReference type="SAM" id="SignalP"/>
    </source>
</evidence>
<reference evidence="2" key="2">
    <citation type="submission" date="2021-01" db="UniProtKB">
        <authorList>
            <consortium name="EnsemblMetazoa"/>
        </authorList>
    </citation>
    <scope>IDENTIFICATION</scope>
</reference>
<dbReference type="RefSeq" id="XP_030843453.1">
    <property type="nucleotide sequence ID" value="XM_030987593.1"/>
</dbReference>
<dbReference type="InParanoid" id="A0A7M7P0R4"/>